<reference evidence="15 16" key="1">
    <citation type="submission" date="2024-02" db="EMBL/GenBank/DDBJ databases">
        <authorList>
            <person name="Vignale AGUSTIN F."/>
            <person name="Sosa J E."/>
            <person name="Modenutti C."/>
        </authorList>
    </citation>
    <scope>NUCLEOTIDE SEQUENCE [LARGE SCALE GENOMIC DNA]</scope>
</reference>
<sequence length="832" mass="92942">MDSRSSCMPIVALLLIFLIPSNSQSSNILCVENERRALLSFRNGLNDSSGKLSSWSAVQEDCCRWTGVRCDNVTGRVIELSLYFTDLRGKINPSLLELEFLSILDLRGNSFGDNDPMPSFLGSMISLKYLDLSGCKFHGMVPHQLGNLSRLAYLDLGNNDGLFVDNLSWISRLHCMKYLDMSAVKFSKEINWLQVMSTLPALSTLNLDDCGLESMYPSLGNVNFTSLTVLDLSGNHFKHEVPNWLGNLSSSLQSLHLSDNSLQGEIPIILSNLRSLTYLELRSNQLTGQITHWLGQLKSLQHLFLDGNSFYGPIPESVGNLSSLVELYIYDNNLSGNLPKNLALLSNLETIYVSYNSLGGGISDMHFAKHSKLRYLQLSGNHFFFNVSNNWIPPFQLKIIQVSSCEMGPKFPTWLRTQKSVKWLDMSNSGISDIAPDWLWNMTSSMDIVDLSGNQIGGELSSCWMYWQSLTHLNLGSNNLSGEIPTSLGSLFNLQSLRLQENSFSGYIPSSLLNYTSLGIIDLGKNKFTGDIPSWIGETKTLLVLRLRSNKFDGNIPDNFCQLSSILILDLADNSLSGSIPKCFNNLSAMATLNNSNFEALRYGYSNGLFMENVRLVTKGREFEYSSILKLVRSIDLSSNNLSGYISAEIFDLFQLRFLNISHNCLVGEIAENIGGMSSLESLDLSKNSLSGKLPQTMSNLTSLNYLNLSYNYFSGSIPLSTQLQSLGETSFVGNVGLCGAPLPINCTKKEESQGSTPVDEDGDESEVFWFYIGMGIGFALSFWGVCCVLFFKRTWRHAYFMFLDKLKDHIYVTVMLKVNWFHKKIGRRNDV</sequence>
<protein>
    <recommendedName>
        <fullName evidence="17">Leucine-rich repeat-containing N-terminal plant-type domain-containing protein</fullName>
    </recommendedName>
</protein>
<dbReference type="GO" id="GO:0099402">
    <property type="term" value="P:plant organ development"/>
    <property type="evidence" value="ECO:0007669"/>
    <property type="project" value="UniProtKB-ARBA"/>
</dbReference>
<comment type="similarity">
    <text evidence="2">Belongs to the RLP family.</text>
</comment>
<dbReference type="PANTHER" id="PTHR48063">
    <property type="entry name" value="LRR RECEPTOR-LIKE KINASE"/>
    <property type="match status" value="1"/>
</dbReference>
<comment type="subcellular location">
    <subcellularLocation>
        <location evidence="1">Cell membrane</location>
        <topology evidence="1">Single-pass type I membrane protein</topology>
    </subcellularLocation>
</comment>
<keyword evidence="5 11" id="KW-0812">Transmembrane</keyword>
<keyword evidence="8 11" id="KW-1133">Transmembrane helix</keyword>
<gene>
    <name evidence="15" type="ORF">ILEXP_LOCUS29738</name>
</gene>
<dbReference type="Pfam" id="PF00560">
    <property type="entry name" value="LRR_1"/>
    <property type="match status" value="5"/>
</dbReference>
<evidence type="ECO:0000256" key="12">
    <source>
        <dbReference type="SAM" id="SignalP"/>
    </source>
</evidence>
<accession>A0ABC8SYJ1</accession>
<dbReference type="GO" id="GO:0005886">
    <property type="term" value="C:plasma membrane"/>
    <property type="evidence" value="ECO:0007669"/>
    <property type="project" value="UniProtKB-SubCell"/>
</dbReference>
<keyword evidence="3" id="KW-1003">Cell membrane</keyword>
<evidence type="ECO:0000256" key="5">
    <source>
        <dbReference type="ARBA" id="ARBA00022692"/>
    </source>
</evidence>
<dbReference type="FunFam" id="3.80.10.10:FF:000095">
    <property type="entry name" value="LRR receptor-like serine/threonine-protein kinase GSO1"/>
    <property type="match status" value="1"/>
</dbReference>
<organism evidence="15 16">
    <name type="scientific">Ilex paraguariensis</name>
    <name type="common">yerba mate</name>
    <dbReference type="NCBI Taxonomy" id="185542"/>
    <lineage>
        <taxon>Eukaryota</taxon>
        <taxon>Viridiplantae</taxon>
        <taxon>Streptophyta</taxon>
        <taxon>Embryophyta</taxon>
        <taxon>Tracheophyta</taxon>
        <taxon>Spermatophyta</taxon>
        <taxon>Magnoliopsida</taxon>
        <taxon>eudicotyledons</taxon>
        <taxon>Gunneridae</taxon>
        <taxon>Pentapetalae</taxon>
        <taxon>asterids</taxon>
        <taxon>campanulids</taxon>
        <taxon>Aquifoliales</taxon>
        <taxon>Aquifoliaceae</taxon>
        <taxon>Ilex</taxon>
    </lineage>
</organism>
<evidence type="ECO:0000256" key="2">
    <source>
        <dbReference type="ARBA" id="ARBA00009592"/>
    </source>
</evidence>
<dbReference type="GO" id="GO:0006952">
    <property type="term" value="P:defense response"/>
    <property type="evidence" value="ECO:0007669"/>
    <property type="project" value="UniProtKB-ARBA"/>
</dbReference>
<dbReference type="FunFam" id="3.80.10.10:FF:000400">
    <property type="entry name" value="Nuclear pore complex protein NUP107"/>
    <property type="match status" value="1"/>
</dbReference>
<evidence type="ECO:0000256" key="8">
    <source>
        <dbReference type="ARBA" id="ARBA00022989"/>
    </source>
</evidence>
<dbReference type="InterPro" id="IPR032675">
    <property type="entry name" value="LRR_dom_sf"/>
</dbReference>
<evidence type="ECO:0000256" key="6">
    <source>
        <dbReference type="ARBA" id="ARBA00022729"/>
    </source>
</evidence>
<dbReference type="Gene3D" id="3.80.10.10">
    <property type="entry name" value="Ribonuclease Inhibitor"/>
    <property type="match status" value="4"/>
</dbReference>
<dbReference type="EMBL" id="CAUOFW020003613">
    <property type="protein sequence ID" value="CAK9160946.1"/>
    <property type="molecule type" value="Genomic_DNA"/>
</dbReference>
<dbReference type="Proteomes" id="UP001642360">
    <property type="component" value="Unassembled WGS sequence"/>
</dbReference>
<evidence type="ECO:0008006" key="17">
    <source>
        <dbReference type="Google" id="ProtNLM"/>
    </source>
</evidence>
<keyword evidence="10" id="KW-0325">Glycoprotein</keyword>
<dbReference type="SMART" id="SM00369">
    <property type="entry name" value="LRR_TYP"/>
    <property type="match status" value="9"/>
</dbReference>
<evidence type="ECO:0000256" key="10">
    <source>
        <dbReference type="ARBA" id="ARBA00023180"/>
    </source>
</evidence>
<dbReference type="InterPro" id="IPR001611">
    <property type="entry name" value="Leu-rich_rpt"/>
</dbReference>
<evidence type="ECO:0000259" key="13">
    <source>
        <dbReference type="Pfam" id="PF08263"/>
    </source>
</evidence>
<feature type="signal peptide" evidence="12">
    <location>
        <begin position="1"/>
        <end position="23"/>
    </location>
</feature>
<dbReference type="Pfam" id="PF13855">
    <property type="entry name" value="LRR_8"/>
    <property type="match status" value="1"/>
</dbReference>
<dbReference type="AlphaFoldDB" id="A0ABC8SYJ1"/>
<feature type="domain" description="Disease resistance R13L4/SHOC-2-like LRR" evidence="14">
    <location>
        <begin position="214"/>
        <end position="417"/>
    </location>
</feature>
<dbReference type="InterPro" id="IPR003591">
    <property type="entry name" value="Leu-rich_rpt_typical-subtyp"/>
</dbReference>
<dbReference type="InterPro" id="IPR055414">
    <property type="entry name" value="LRR_R13L4/SHOC2-like"/>
</dbReference>
<evidence type="ECO:0000259" key="14">
    <source>
        <dbReference type="Pfam" id="PF23598"/>
    </source>
</evidence>
<evidence type="ECO:0000256" key="3">
    <source>
        <dbReference type="ARBA" id="ARBA00022475"/>
    </source>
</evidence>
<keyword evidence="6 12" id="KW-0732">Signal</keyword>
<keyword evidence="16" id="KW-1185">Reference proteome</keyword>
<dbReference type="FunFam" id="3.80.10.10:FF:000041">
    <property type="entry name" value="LRR receptor-like serine/threonine-protein kinase ERECTA"/>
    <property type="match status" value="2"/>
</dbReference>
<evidence type="ECO:0000256" key="9">
    <source>
        <dbReference type="ARBA" id="ARBA00023136"/>
    </source>
</evidence>
<proteinExistence type="inferred from homology"/>
<keyword evidence="4" id="KW-0433">Leucine-rich repeat</keyword>
<evidence type="ECO:0000313" key="15">
    <source>
        <dbReference type="EMBL" id="CAK9160946.1"/>
    </source>
</evidence>
<dbReference type="GO" id="GO:0009653">
    <property type="term" value="P:anatomical structure morphogenesis"/>
    <property type="evidence" value="ECO:0007669"/>
    <property type="project" value="UniProtKB-ARBA"/>
</dbReference>
<feature type="domain" description="Leucine-rich repeat-containing N-terminal plant-type" evidence="13">
    <location>
        <begin position="32"/>
        <end position="71"/>
    </location>
</feature>
<feature type="transmembrane region" description="Helical" evidence="11">
    <location>
        <begin position="769"/>
        <end position="792"/>
    </location>
</feature>
<dbReference type="Pfam" id="PF08263">
    <property type="entry name" value="LRRNT_2"/>
    <property type="match status" value="1"/>
</dbReference>
<evidence type="ECO:0000313" key="16">
    <source>
        <dbReference type="Proteomes" id="UP001642360"/>
    </source>
</evidence>
<evidence type="ECO:0000256" key="4">
    <source>
        <dbReference type="ARBA" id="ARBA00022614"/>
    </source>
</evidence>
<dbReference type="FunFam" id="3.80.10.10:FF:000111">
    <property type="entry name" value="LRR receptor-like serine/threonine-protein kinase ERECTA"/>
    <property type="match status" value="1"/>
</dbReference>
<dbReference type="InterPro" id="IPR046956">
    <property type="entry name" value="RLP23-like"/>
</dbReference>
<comment type="caution">
    <text evidence="15">The sequence shown here is derived from an EMBL/GenBank/DDBJ whole genome shotgun (WGS) entry which is preliminary data.</text>
</comment>
<dbReference type="PANTHER" id="PTHR48063:SF98">
    <property type="entry name" value="LRR RECEPTOR-LIKE SERINE_THREONINE-PROTEIN KINASE FLS2"/>
    <property type="match status" value="1"/>
</dbReference>
<keyword evidence="9 11" id="KW-0472">Membrane</keyword>
<evidence type="ECO:0000256" key="7">
    <source>
        <dbReference type="ARBA" id="ARBA00022737"/>
    </source>
</evidence>
<dbReference type="Pfam" id="PF23598">
    <property type="entry name" value="LRR_14"/>
    <property type="match status" value="1"/>
</dbReference>
<evidence type="ECO:0000256" key="11">
    <source>
        <dbReference type="SAM" id="Phobius"/>
    </source>
</evidence>
<dbReference type="SUPFAM" id="SSF52058">
    <property type="entry name" value="L domain-like"/>
    <property type="match status" value="2"/>
</dbReference>
<name>A0ABC8SYJ1_9AQUA</name>
<evidence type="ECO:0000256" key="1">
    <source>
        <dbReference type="ARBA" id="ARBA00004251"/>
    </source>
</evidence>
<keyword evidence="7" id="KW-0677">Repeat</keyword>
<dbReference type="InterPro" id="IPR013210">
    <property type="entry name" value="LRR_N_plant-typ"/>
</dbReference>
<dbReference type="GO" id="GO:0051707">
    <property type="term" value="P:response to other organism"/>
    <property type="evidence" value="ECO:0007669"/>
    <property type="project" value="UniProtKB-ARBA"/>
</dbReference>
<feature type="chain" id="PRO_5044752011" description="Leucine-rich repeat-containing N-terminal plant-type domain-containing protein" evidence="12">
    <location>
        <begin position="24"/>
        <end position="832"/>
    </location>
</feature>